<dbReference type="Pfam" id="PF00278">
    <property type="entry name" value="Orn_DAP_Arg_deC"/>
    <property type="match status" value="1"/>
</dbReference>
<dbReference type="InterPro" id="IPR022643">
    <property type="entry name" value="De-COase2_C"/>
</dbReference>
<organism evidence="4 5">
    <name type="scientific">Intestinibaculum porci</name>
    <dbReference type="NCBI Taxonomy" id="2487118"/>
    <lineage>
        <taxon>Bacteria</taxon>
        <taxon>Bacillati</taxon>
        <taxon>Bacillota</taxon>
        <taxon>Erysipelotrichia</taxon>
        <taxon>Erysipelotrichales</taxon>
        <taxon>Erysipelotrichaceae</taxon>
        <taxon>Intestinibaculum</taxon>
    </lineage>
</organism>
<keyword evidence="5" id="KW-1185">Reference proteome</keyword>
<dbReference type="InParanoid" id="A0A3G9JQQ0"/>
<evidence type="ECO:0000256" key="2">
    <source>
        <dbReference type="ARBA" id="ARBA00022898"/>
    </source>
</evidence>
<dbReference type="SUPFAM" id="SSF50621">
    <property type="entry name" value="Alanine racemase C-terminal domain-like"/>
    <property type="match status" value="1"/>
</dbReference>
<dbReference type="KEGG" id="ebm:SG0102_00780"/>
<dbReference type="EMBL" id="AP019309">
    <property type="protein sequence ID" value="BBH25144.1"/>
    <property type="molecule type" value="Genomic_DNA"/>
</dbReference>
<dbReference type="PANTHER" id="PTHR43727">
    <property type="entry name" value="DIAMINOPIMELATE DECARBOXYLASE"/>
    <property type="match status" value="1"/>
</dbReference>
<dbReference type="GO" id="GO:0008836">
    <property type="term" value="F:diaminopimelate decarboxylase activity"/>
    <property type="evidence" value="ECO:0007669"/>
    <property type="project" value="TreeGrafter"/>
</dbReference>
<dbReference type="InterPro" id="IPR009006">
    <property type="entry name" value="Ala_racemase/Decarboxylase_C"/>
</dbReference>
<name>A0A3G9JQQ0_9FIRM</name>
<dbReference type="Gene3D" id="2.40.37.10">
    <property type="entry name" value="Lyase, Ornithine Decarboxylase, Chain A, domain 1"/>
    <property type="match status" value="1"/>
</dbReference>
<dbReference type="RefSeq" id="WP_125118120.1">
    <property type="nucleotide sequence ID" value="NZ_AP019309.1"/>
</dbReference>
<evidence type="ECO:0000259" key="3">
    <source>
        <dbReference type="Pfam" id="PF00278"/>
    </source>
</evidence>
<proteinExistence type="predicted"/>
<reference evidence="4 5" key="1">
    <citation type="submission" date="2018-11" db="EMBL/GenBank/DDBJ databases">
        <title>Novel Erysipelotrichaceae bacterium isolated from small intestine of a swine.</title>
        <authorList>
            <person name="Kim J.S."/>
            <person name="Choe H."/>
            <person name="Lee Y.R."/>
            <person name="Kim K.M."/>
            <person name="Park D.S."/>
        </authorList>
    </citation>
    <scope>NUCLEOTIDE SEQUENCE [LARGE SCALE GENOMIC DNA]</scope>
    <source>
        <strain evidence="4 5">SG0102</strain>
    </source>
</reference>
<dbReference type="OrthoDB" id="9802241at2"/>
<evidence type="ECO:0000313" key="4">
    <source>
        <dbReference type="EMBL" id="BBH25144.1"/>
    </source>
</evidence>
<evidence type="ECO:0000256" key="1">
    <source>
        <dbReference type="ARBA" id="ARBA00001933"/>
    </source>
</evidence>
<gene>
    <name evidence="4" type="primary">lysA_1</name>
    <name evidence="4" type="ORF">SG0102_00780</name>
</gene>
<comment type="cofactor">
    <cofactor evidence="1">
        <name>pyridoxal 5'-phosphate</name>
        <dbReference type="ChEBI" id="CHEBI:597326"/>
    </cofactor>
</comment>
<accession>A0A3G9JQQ0</accession>
<dbReference type="SUPFAM" id="SSF51419">
    <property type="entry name" value="PLP-binding barrel"/>
    <property type="match status" value="1"/>
</dbReference>
<feature type="domain" description="Orn/DAP/Arg decarboxylase 2 C-terminal" evidence="3">
    <location>
        <begin position="91"/>
        <end position="327"/>
    </location>
</feature>
<sequence>MGAIVNTYKTPFYLFDTEILKKRIAYLHEQLTAHLVYAIKANPFIAGSLINAVERYEICSLGEMQICMDQQVPFEKMVISGVNKDDAFIAEIVKHPIKRVTIESMHQYESLKAAAQKNKRSFQCLLRLSSGNQFGMSEEDVRQICTFHDPEMEIIGLEYFSGTQKHALKKIHKECVYLHDFISDLPISIKELEYGPGLNVSYFGDFDEEAYLQAIREELTLFDIPVYIESGRSIAASCGFYVTSVMDLKTTKNTHYAIVDGGIHQLTYYGGMMGMHIPKLEHYPHKEGPTQHYTICGSLCTTNDILIRNIALTDLAIKDQLIFKDAGAYAMCEGISLFLSRELPAILIKNEKTIQVVRDHTPTATLNGGK</sequence>
<dbReference type="AlphaFoldDB" id="A0A3G9JQQ0"/>
<dbReference type="GO" id="GO:0009089">
    <property type="term" value="P:lysine biosynthetic process via diaminopimelate"/>
    <property type="evidence" value="ECO:0007669"/>
    <property type="project" value="TreeGrafter"/>
</dbReference>
<dbReference type="Gene3D" id="3.20.20.10">
    <property type="entry name" value="Alanine racemase"/>
    <property type="match status" value="1"/>
</dbReference>
<evidence type="ECO:0000313" key="5">
    <source>
        <dbReference type="Proteomes" id="UP000268059"/>
    </source>
</evidence>
<dbReference type="InterPro" id="IPR029066">
    <property type="entry name" value="PLP-binding_barrel"/>
</dbReference>
<dbReference type="PANTHER" id="PTHR43727:SF2">
    <property type="entry name" value="GROUP IV DECARBOXYLASE"/>
    <property type="match status" value="1"/>
</dbReference>
<keyword evidence="2" id="KW-0663">Pyridoxal phosphate</keyword>
<protein>
    <submittedName>
        <fullName evidence="4">Diaminopimelate decarboxylase</fullName>
    </submittedName>
</protein>
<dbReference type="Proteomes" id="UP000268059">
    <property type="component" value="Chromosome"/>
</dbReference>